<comment type="similarity">
    <text evidence="3 9">Belongs to the CobD/CbiB family.</text>
</comment>
<keyword evidence="6 9" id="KW-0812">Transmembrane</keyword>
<evidence type="ECO:0000256" key="8">
    <source>
        <dbReference type="ARBA" id="ARBA00023136"/>
    </source>
</evidence>
<evidence type="ECO:0000313" key="10">
    <source>
        <dbReference type="EMBL" id="PTD95151.1"/>
    </source>
</evidence>
<dbReference type="PANTHER" id="PTHR34308">
    <property type="entry name" value="COBALAMIN BIOSYNTHESIS PROTEIN CBIB"/>
    <property type="match status" value="1"/>
</dbReference>
<keyword evidence="11" id="KW-1185">Reference proteome</keyword>
<dbReference type="UniPathway" id="UPA00148"/>
<feature type="transmembrane region" description="Helical" evidence="9">
    <location>
        <begin position="298"/>
        <end position="320"/>
    </location>
</feature>
<dbReference type="EMBL" id="PZKC01000017">
    <property type="protein sequence ID" value="PTD95151.1"/>
    <property type="molecule type" value="Genomic_DNA"/>
</dbReference>
<evidence type="ECO:0000256" key="6">
    <source>
        <dbReference type="ARBA" id="ARBA00022692"/>
    </source>
</evidence>
<evidence type="ECO:0000256" key="5">
    <source>
        <dbReference type="ARBA" id="ARBA00022573"/>
    </source>
</evidence>
<dbReference type="InterPro" id="IPR004485">
    <property type="entry name" value="Cobalamin_biosynth_CobD/CbiB"/>
</dbReference>
<dbReference type="GO" id="GO:0005886">
    <property type="term" value="C:plasma membrane"/>
    <property type="evidence" value="ECO:0007669"/>
    <property type="project" value="UniProtKB-SubCell"/>
</dbReference>
<proteinExistence type="inferred from homology"/>
<comment type="caution">
    <text evidence="9">Lacks conserved residue(s) required for the propagation of feature annotation.</text>
</comment>
<comment type="subcellular location">
    <subcellularLocation>
        <location evidence="1 9">Cell membrane</location>
        <topology evidence="1 9">Multi-pass membrane protein</topology>
    </subcellularLocation>
</comment>
<dbReference type="RefSeq" id="WP_107494682.1">
    <property type="nucleotide sequence ID" value="NZ_PZKC01000017.1"/>
</dbReference>
<evidence type="ECO:0000256" key="3">
    <source>
        <dbReference type="ARBA" id="ARBA00006263"/>
    </source>
</evidence>
<comment type="caution">
    <text evidence="10">The sequence shown here is derived from an EMBL/GenBank/DDBJ whole genome shotgun (WGS) entry which is preliminary data.</text>
</comment>
<dbReference type="GO" id="GO:0015420">
    <property type="term" value="F:ABC-type vitamin B12 transporter activity"/>
    <property type="evidence" value="ECO:0007669"/>
    <property type="project" value="UniProtKB-UniRule"/>
</dbReference>
<comment type="function">
    <text evidence="9">Converts cobyric acid to cobinamide by the addition of aminopropanol on the F carboxylic group.</text>
</comment>
<dbReference type="GO" id="GO:0009236">
    <property type="term" value="P:cobalamin biosynthetic process"/>
    <property type="evidence" value="ECO:0007669"/>
    <property type="project" value="UniProtKB-UniRule"/>
</dbReference>
<dbReference type="HAMAP" id="MF_00024">
    <property type="entry name" value="CobD_CbiB"/>
    <property type="match status" value="1"/>
</dbReference>
<reference evidence="10 11" key="2">
    <citation type="submission" date="2018-04" db="EMBL/GenBank/DDBJ databases">
        <title>Thauera lacus sp. nov., isolated from an saline lake in Inner Mongolia, China.</title>
        <authorList>
            <person name="Liang Q.-Y."/>
        </authorList>
    </citation>
    <scope>NUCLEOTIDE SEQUENCE [LARGE SCALE GENOMIC DNA]</scope>
    <source>
        <strain evidence="10 11">D20</strain>
    </source>
</reference>
<evidence type="ECO:0000313" key="11">
    <source>
        <dbReference type="Proteomes" id="UP000241193"/>
    </source>
</evidence>
<dbReference type="PANTHER" id="PTHR34308:SF1">
    <property type="entry name" value="COBALAMIN BIOSYNTHESIS PROTEIN CBIB"/>
    <property type="match status" value="1"/>
</dbReference>
<dbReference type="Proteomes" id="UP000241193">
    <property type="component" value="Unassembled WGS sequence"/>
</dbReference>
<keyword evidence="7 9" id="KW-1133">Transmembrane helix</keyword>
<feature type="transmembrane region" description="Helical" evidence="9">
    <location>
        <begin position="158"/>
        <end position="180"/>
    </location>
</feature>
<keyword evidence="5 9" id="KW-0169">Cobalamin biosynthesis</keyword>
<dbReference type="OrthoDB" id="9811967at2"/>
<feature type="transmembrane region" description="Helical" evidence="9">
    <location>
        <begin position="58"/>
        <end position="78"/>
    </location>
</feature>
<keyword evidence="4 9" id="KW-1003">Cell membrane</keyword>
<sequence length="322" mass="34156">MSAASVLLTTLLAKCAAGIVLDRALGEPRRWHPLVGFGHLANWLEGRLNRGGGPGLQMLRGSVAWLLAVLPWVALAWLLRDSHPYAHWVVDVLLLWFALGARSLCEHGEAVAAALAHGDLDAARTRVGWIVSRDTTALDAGEVARAGTESVLENGNDAVFGALFWFIVAGGAGVLLFRLANTLDAMWGYRNARFLFFGRAAARLDDALNWLPARLTALTYAVLGDTRRALRCWRSQAPQWDSPNAGPVMAAGAGSLAVCLGGVATYHGQREIRPQLGEGRTADAGSVRAAITLVRRGLLLWLAVLGVSALLGALAGGVLAHA</sequence>
<evidence type="ECO:0000256" key="1">
    <source>
        <dbReference type="ARBA" id="ARBA00004651"/>
    </source>
</evidence>
<keyword evidence="8 9" id="KW-0472">Membrane</keyword>
<evidence type="ECO:0000256" key="7">
    <source>
        <dbReference type="ARBA" id="ARBA00022989"/>
    </source>
</evidence>
<organism evidence="10 11">
    <name type="scientific">Pseudothauera lacus</name>
    <dbReference type="NCBI Taxonomy" id="2136175"/>
    <lineage>
        <taxon>Bacteria</taxon>
        <taxon>Pseudomonadati</taxon>
        <taxon>Pseudomonadota</taxon>
        <taxon>Betaproteobacteria</taxon>
        <taxon>Rhodocyclales</taxon>
        <taxon>Zoogloeaceae</taxon>
        <taxon>Pseudothauera</taxon>
    </lineage>
</organism>
<name>A0A2T4IBK7_9RHOO</name>
<evidence type="ECO:0000256" key="2">
    <source>
        <dbReference type="ARBA" id="ARBA00004953"/>
    </source>
</evidence>
<evidence type="ECO:0000256" key="9">
    <source>
        <dbReference type="HAMAP-Rule" id="MF_00024"/>
    </source>
</evidence>
<dbReference type="NCBIfam" id="TIGR00380">
    <property type="entry name" value="cobal_cbiB"/>
    <property type="match status" value="1"/>
</dbReference>
<gene>
    <name evidence="9" type="primary">cobD</name>
    <name evidence="10" type="ORF">C8261_15720</name>
</gene>
<evidence type="ECO:0000256" key="4">
    <source>
        <dbReference type="ARBA" id="ARBA00022475"/>
    </source>
</evidence>
<dbReference type="AlphaFoldDB" id="A0A2T4IBK7"/>
<accession>A0A2T4IBK7</accession>
<reference evidence="10 11" key="1">
    <citation type="submission" date="2018-03" db="EMBL/GenBank/DDBJ databases">
        <authorList>
            <person name="Keele B.F."/>
        </authorList>
    </citation>
    <scope>NUCLEOTIDE SEQUENCE [LARGE SCALE GENOMIC DNA]</scope>
    <source>
        <strain evidence="10 11">D20</strain>
    </source>
</reference>
<dbReference type="Pfam" id="PF03186">
    <property type="entry name" value="CobD_Cbib"/>
    <property type="match status" value="1"/>
</dbReference>
<protein>
    <recommendedName>
        <fullName evidence="9">Cobalamin biosynthesis protein CobD</fullName>
    </recommendedName>
</protein>
<comment type="pathway">
    <text evidence="2 9">Cofactor biosynthesis; adenosylcobalamin biosynthesis.</text>
</comment>
<dbReference type="GO" id="GO:0048472">
    <property type="term" value="F:threonine-phosphate decarboxylase activity"/>
    <property type="evidence" value="ECO:0007669"/>
    <property type="project" value="InterPro"/>
</dbReference>